<keyword evidence="2" id="KW-1133">Transmembrane helix</keyword>
<reference evidence="4 5" key="1">
    <citation type="submission" date="2024-01" db="EMBL/GenBank/DDBJ databases">
        <title>A draft genome for the cacao thread blight pathogen Marasmiellus scandens.</title>
        <authorList>
            <person name="Baruah I.K."/>
            <person name="Leung J."/>
            <person name="Bukari Y."/>
            <person name="Amoako-Attah I."/>
            <person name="Meinhardt L.W."/>
            <person name="Bailey B.A."/>
            <person name="Cohen S.P."/>
        </authorList>
    </citation>
    <scope>NUCLEOTIDE SEQUENCE [LARGE SCALE GENOMIC DNA]</scope>
    <source>
        <strain evidence="4 5">GH-19</strain>
    </source>
</reference>
<feature type="transmembrane region" description="Helical" evidence="2">
    <location>
        <begin position="174"/>
        <end position="197"/>
    </location>
</feature>
<keyword evidence="3" id="KW-0732">Signal</keyword>
<feature type="compositionally biased region" description="Low complexity" evidence="1">
    <location>
        <begin position="413"/>
        <end position="423"/>
    </location>
</feature>
<feature type="compositionally biased region" description="Acidic residues" evidence="1">
    <location>
        <begin position="352"/>
        <end position="365"/>
    </location>
</feature>
<dbReference type="EMBL" id="JBANRG010000078">
    <property type="protein sequence ID" value="KAK7438582.1"/>
    <property type="molecule type" value="Genomic_DNA"/>
</dbReference>
<evidence type="ECO:0000256" key="3">
    <source>
        <dbReference type="SAM" id="SignalP"/>
    </source>
</evidence>
<evidence type="ECO:0000256" key="2">
    <source>
        <dbReference type="SAM" id="Phobius"/>
    </source>
</evidence>
<feature type="region of interest" description="Disordered" evidence="1">
    <location>
        <begin position="334"/>
        <end position="376"/>
    </location>
</feature>
<evidence type="ECO:0000313" key="4">
    <source>
        <dbReference type="EMBL" id="KAK7438582.1"/>
    </source>
</evidence>
<sequence>MYRFRSILTIAGTGLVLHATPATGDDSSARQTHTQYNINYRQMAVPAPVGAPELPTPITSSSSYNYWWPFPPGGVYTTTSSTLVNTIATPLSEPLSLGIPLSSGFVATESTAVDPVDIDTTNSNLNTSSVPSSTTESTQSFITINASASPESPTSSFVVYPKTHSTAQDSQKTMMYLIPVFVILGVLLGSGVTWIAWGCLTRKPRVIDYTGDGEVVTRKRGWRRRPRRSELEIGGPAYCPSLSEAEDATLDDNHEDMEKKSILIDRGLVEVDGWHELDANEAKDADTCERDLEKAYLMPYSANTKNSKPRPLPSFVRNHTRSIRLLDNPRARGLSRAATQKTAASVSVYSQVDDDDYDDEEDKEETEPVDKNFRDRLADNTSFLEECESDFDPRSPRFNHQITETPVSKSRISSTPSKRTVSVSRRRTRPNGHKRTDSDFNLDDIAASASPGGDLSRSVTSVTARTFTSTRTGAGFRIIEGSPLPTPAVSPGPSRAASPAGAGASLGNGGFFWNDTPSTAFPPLPPKKDKYTSIPQRNRSRSPTKPPKSTESTPSRRTGNHRQGGIVEDAVGRSGTRTFAASHSSTNFRDEDFRRALPSSPPQVSSPKLAGELCFKP</sequence>
<keyword evidence="5" id="KW-1185">Reference proteome</keyword>
<proteinExistence type="predicted"/>
<comment type="caution">
    <text evidence="4">The sequence shown here is derived from an EMBL/GenBank/DDBJ whole genome shotgun (WGS) entry which is preliminary data.</text>
</comment>
<accession>A0ABR1ITG8</accession>
<feature type="compositionally biased region" description="Polar residues" evidence="1">
    <location>
        <begin position="398"/>
        <end position="412"/>
    </location>
</feature>
<name>A0ABR1ITG8_9AGAR</name>
<feature type="region of interest" description="Disordered" evidence="1">
    <location>
        <begin position="388"/>
        <end position="460"/>
    </location>
</feature>
<feature type="compositionally biased region" description="Polar residues" evidence="1">
    <location>
        <begin position="575"/>
        <end position="587"/>
    </location>
</feature>
<organism evidence="4 5">
    <name type="scientific">Marasmiellus scandens</name>
    <dbReference type="NCBI Taxonomy" id="2682957"/>
    <lineage>
        <taxon>Eukaryota</taxon>
        <taxon>Fungi</taxon>
        <taxon>Dikarya</taxon>
        <taxon>Basidiomycota</taxon>
        <taxon>Agaricomycotina</taxon>
        <taxon>Agaricomycetes</taxon>
        <taxon>Agaricomycetidae</taxon>
        <taxon>Agaricales</taxon>
        <taxon>Marasmiineae</taxon>
        <taxon>Omphalotaceae</taxon>
        <taxon>Marasmiellus</taxon>
    </lineage>
</organism>
<feature type="compositionally biased region" description="Polar residues" evidence="1">
    <location>
        <begin position="337"/>
        <end position="350"/>
    </location>
</feature>
<feature type="compositionally biased region" description="Low complexity" evidence="1">
    <location>
        <begin position="541"/>
        <end position="557"/>
    </location>
</feature>
<evidence type="ECO:0000256" key="1">
    <source>
        <dbReference type="SAM" id="MobiDB-lite"/>
    </source>
</evidence>
<gene>
    <name evidence="4" type="ORF">VKT23_017917</name>
</gene>
<feature type="compositionally biased region" description="Basic residues" evidence="1">
    <location>
        <begin position="424"/>
        <end position="433"/>
    </location>
</feature>
<keyword evidence="2" id="KW-0472">Membrane</keyword>
<dbReference type="Proteomes" id="UP001498398">
    <property type="component" value="Unassembled WGS sequence"/>
</dbReference>
<feature type="compositionally biased region" description="Low complexity" evidence="1">
    <location>
        <begin position="491"/>
        <end position="503"/>
    </location>
</feature>
<feature type="region of interest" description="Disordered" evidence="1">
    <location>
        <begin position="477"/>
        <end position="617"/>
    </location>
</feature>
<feature type="signal peptide" evidence="3">
    <location>
        <begin position="1"/>
        <end position="24"/>
    </location>
</feature>
<feature type="chain" id="PRO_5046539219" evidence="3">
    <location>
        <begin position="25"/>
        <end position="617"/>
    </location>
</feature>
<protein>
    <submittedName>
        <fullName evidence="4">Uncharacterized protein</fullName>
    </submittedName>
</protein>
<feature type="compositionally biased region" description="Basic and acidic residues" evidence="1">
    <location>
        <begin position="366"/>
        <end position="376"/>
    </location>
</feature>
<evidence type="ECO:0000313" key="5">
    <source>
        <dbReference type="Proteomes" id="UP001498398"/>
    </source>
</evidence>
<keyword evidence="2" id="KW-0812">Transmembrane</keyword>